<evidence type="ECO:0000256" key="3">
    <source>
        <dbReference type="ARBA" id="ARBA00023274"/>
    </source>
</evidence>
<keyword evidence="2 6" id="KW-0689">Ribosomal protein</keyword>
<evidence type="ECO:0000313" key="6">
    <source>
        <dbReference type="EMBL" id="ELK37878.1"/>
    </source>
</evidence>
<sequence length="305" mass="33360">MFAPTKTWRRWHHRVNTTQKRYATCSALAASAFPAWVMSKGHRIEEVPEPPLVAEDTVEGYKKTKEATLLLEKPQGPCIIYNVDNGIIKVFRNIPGVTLLNAKDHKLRVGKAAVALEAKSDEKVVPSKKPVVGKKGKKAVGLKKQKKPLVASGHGGSTDAFTAVGVKHWAHFLFFEPSPIPAGLLLAVLWHPQANDSCMTAGRRDPLGLPPHIAPLSCYKTALKVGLKLRASAQAPDGVSGEQPHKEKVLSLPTDMTQEPTHTFPKSASYKRHGPTLQRAIRAQLPEPPTADESLLHLQCFAMRT</sequence>
<evidence type="ECO:0000256" key="1">
    <source>
        <dbReference type="ARBA" id="ARBA00010528"/>
    </source>
</evidence>
<proteinExistence type="inferred from homology"/>
<dbReference type="GO" id="GO:0003735">
    <property type="term" value="F:structural constituent of ribosome"/>
    <property type="evidence" value="ECO:0007669"/>
    <property type="project" value="InterPro"/>
</dbReference>
<name>L5MJF6_MYODS</name>
<keyword evidence="7" id="KW-1185">Reference proteome</keyword>
<comment type="subunit">
    <text evidence="5">Component of the large ribosomal subunit. May bind IPO9 with low affinity. Interacts with RBM3.</text>
</comment>
<reference evidence="7" key="1">
    <citation type="journal article" date="2013" name="Science">
        <title>Comparative analysis of bat genomes provides insight into the evolution of flight and immunity.</title>
        <authorList>
            <person name="Zhang G."/>
            <person name="Cowled C."/>
            <person name="Shi Z."/>
            <person name="Huang Z."/>
            <person name="Bishop-Lilly K.A."/>
            <person name="Fang X."/>
            <person name="Wynne J.W."/>
            <person name="Xiong Z."/>
            <person name="Baker M.L."/>
            <person name="Zhao W."/>
            <person name="Tachedjian M."/>
            <person name="Zhu Y."/>
            <person name="Zhou P."/>
            <person name="Jiang X."/>
            <person name="Ng J."/>
            <person name="Yang L."/>
            <person name="Wu L."/>
            <person name="Xiao J."/>
            <person name="Feng Y."/>
            <person name="Chen Y."/>
            <person name="Sun X."/>
            <person name="Zhang Y."/>
            <person name="Marsh G.A."/>
            <person name="Crameri G."/>
            <person name="Broder C.C."/>
            <person name="Frey K.G."/>
            <person name="Wang L.F."/>
            <person name="Wang J."/>
        </authorList>
    </citation>
    <scope>NUCLEOTIDE SEQUENCE [LARGE SCALE GENOMIC DNA]</scope>
</reference>
<dbReference type="EMBL" id="KB099987">
    <property type="protein sequence ID" value="ELK37878.1"/>
    <property type="molecule type" value="Genomic_DNA"/>
</dbReference>
<comment type="similarity">
    <text evidence="1">Belongs to the universal ribosomal protein uL4 family.</text>
</comment>
<organism evidence="6 7">
    <name type="scientific">Myotis davidii</name>
    <name type="common">David's myotis</name>
    <dbReference type="NCBI Taxonomy" id="225400"/>
    <lineage>
        <taxon>Eukaryota</taxon>
        <taxon>Metazoa</taxon>
        <taxon>Chordata</taxon>
        <taxon>Craniata</taxon>
        <taxon>Vertebrata</taxon>
        <taxon>Euteleostomi</taxon>
        <taxon>Mammalia</taxon>
        <taxon>Eutheria</taxon>
        <taxon>Laurasiatheria</taxon>
        <taxon>Chiroptera</taxon>
        <taxon>Yangochiroptera</taxon>
        <taxon>Vespertilionidae</taxon>
        <taxon>Myotis</taxon>
    </lineage>
</organism>
<keyword evidence="3" id="KW-0687">Ribonucleoprotein</keyword>
<accession>L5MJF6</accession>
<protein>
    <recommendedName>
        <fullName evidence="4">60S ribosomal protein L4</fullName>
    </recommendedName>
</protein>
<dbReference type="GO" id="GO:1990904">
    <property type="term" value="C:ribonucleoprotein complex"/>
    <property type="evidence" value="ECO:0007669"/>
    <property type="project" value="UniProtKB-KW"/>
</dbReference>
<dbReference type="InterPro" id="IPR045240">
    <property type="entry name" value="Ribosomal_uL4_euk/arch"/>
</dbReference>
<dbReference type="Proteomes" id="UP000010556">
    <property type="component" value="Unassembled WGS sequence"/>
</dbReference>
<dbReference type="GO" id="GO:0006412">
    <property type="term" value="P:translation"/>
    <property type="evidence" value="ECO:0007669"/>
    <property type="project" value="InterPro"/>
</dbReference>
<dbReference type="InterPro" id="IPR002136">
    <property type="entry name" value="Ribosomal_uL4"/>
</dbReference>
<evidence type="ECO:0000256" key="4">
    <source>
        <dbReference type="ARBA" id="ARBA00035353"/>
    </source>
</evidence>
<gene>
    <name evidence="6" type="ORF">MDA_GLEAN10013519</name>
</gene>
<evidence type="ECO:0000256" key="2">
    <source>
        <dbReference type="ARBA" id="ARBA00022980"/>
    </source>
</evidence>
<dbReference type="InterPro" id="IPR023574">
    <property type="entry name" value="Ribosomal_uL4_dom_sf"/>
</dbReference>
<evidence type="ECO:0000256" key="5">
    <source>
        <dbReference type="ARBA" id="ARBA00046721"/>
    </source>
</evidence>
<dbReference type="AlphaFoldDB" id="L5MJF6"/>
<dbReference type="InterPro" id="IPR013000">
    <property type="entry name" value="Ribosomal_uL4_euk/arc_CS"/>
</dbReference>
<dbReference type="PROSITE" id="PS00939">
    <property type="entry name" value="RIBOSOMAL_L1E"/>
    <property type="match status" value="1"/>
</dbReference>
<dbReference type="GO" id="GO:0005840">
    <property type="term" value="C:ribosome"/>
    <property type="evidence" value="ECO:0007669"/>
    <property type="project" value="UniProtKB-KW"/>
</dbReference>
<dbReference type="Pfam" id="PF00573">
    <property type="entry name" value="Ribosomal_L4"/>
    <property type="match status" value="1"/>
</dbReference>
<dbReference type="PANTHER" id="PTHR19431">
    <property type="entry name" value="60S RIBOSOMAL PROTEIN L4"/>
    <property type="match status" value="1"/>
</dbReference>
<dbReference type="Gene3D" id="3.40.1370.10">
    <property type="match status" value="2"/>
</dbReference>
<evidence type="ECO:0000313" key="7">
    <source>
        <dbReference type="Proteomes" id="UP000010556"/>
    </source>
</evidence>
<dbReference type="SUPFAM" id="SSF52166">
    <property type="entry name" value="Ribosomal protein L4"/>
    <property type="match status" value="1"/>
</dbReference>